<evidence type="ECO:0000313" key="1">
    <source>
        <dbReference type="EMBL" id="MFD2599859.1"/>
    </source>
</evidence>
<dbReference type="Proteomes" id="UP001597393">
    <property type="component" value="Unassembled WGS sequence"/>
</dbReference>
<gene>
    <name evidence="1" type="ORF">ACFSQ3_12940</name>
</gene>
<evidence type="ECO:0008006" key="3">
    <source>
        <dbReference type="Google" id="ProtNLM"/>
    </source>
</evidence>
<reference evidence="2" key="1">
    <citation type="journal article" date="2019" name="Int. J. Syst. Evol. Microbiol.">
        <title>The Global Catalogue of Microorganisms (GCM) 10K type strain sequencing project: providing services to taxonomists for standard genome sequencing and annotation.</title>
        <authorList>
            <consortium name="The Broad Institute Genomics Platform"/>
            <consortium name="The Broad Institute Genome Sequencing Center for Infectious Disease"/>
            <person name="Wu L."/>
            <person name="Ma J."/>
        </authorList>
    </citation>
    <scope>NUCLEOTIDE SEQUENCE [LARGE SCALE GENOMIC DNA]</scope>
    <source>
        <strain evidence="2">KCTC 42248</strain>
    </source>
</reference>
<dbReference type="PROSITE" id="PS51257">
    <property type="entry name" value="PROKAR_LIPOPROTEIN"/>
    <property type="match status" value="1"/>
</dbReference>
<dbReference type="RefSeq" id="WP_380869983.1">
    <property type="nucleotide sequence ID" value="NZ_JBHUMA010000006.1"/>
</dbReference>
<comment type="caution">
    <text evidence="1">The sequence shown here is derived from an EMBL/GenBank/DDBJ whole genome shotgun (WGS) entry which is preliminary data.</text>
</comment>
<organism evidence="1 2">
    <name type="scientific">Sphingobacterium corticis</name>
    <dbReference type="NCBI Taxonomy" id="1812823"/>
    <lineage>
        <taxon>Bacteria</taxon>
        <taxon>Pseudomonadati</taxon>
        <taxon>Bacteroidota</taxon>
        <taxon>Sphingobacteriia</taxon>
        <taxon>Sphingobacteriales</taxon>
        <taxon>Sphingobacteriaceae</taxon>
        <taxon>Sphingobacterium</taxon>
    </lineage>
</organism>
<keyword evidence="2" id="KW-1185">Reference proteome</keyword>
<evidence type="ECO:0000313" key="2">
    <source>
        <dbReference type="Proteomes" id="UP001597393"/>
    </source>
</evidence>
<proteinExistence type="predicted"/>
<protein>
    <recommendedName>
        <fullName evidence="3">Lipoprotein</fullName>
    </recommendedName>
</protein>
<accession>A0ABW5NL67</accession>
<sequence>MNKQIVSLASGILLLSSCGQIKSEEQRPLEDSTIIETDLDTATNLQAYAKDRKSSSDITAKLPKWVSDSKAIASLISENKYQIEDRLNALFLEEDFNGDGTKDIALAIVETKTNKKGFVVIHGKTFEVFVLGAGTIFKDALDDNQDYIDVWKINRLRENEPGITEEGEVLKPLILDNPSIEIEASEVGGGQIYWDGKEYAYFHQTC</sequence>
<dbReference type="EMBL" id="JBHUMA010000006">
    <property type="protein sequence ID" value="MFD2599859.1"/>
    <property type="molecule type" value="Genomic_DNA"/>
</dbReference>
<name>A0ABW5NL67_9SPHI</name>